<proteinExistence type="predicted"/>
<sequence length="200" mass="23128">MAEILNEKMDTTITLVDGGWLKTDLIDQIAEALSIDFREVVLERYSKPSDTIYALCDRISKLDCKLEQVSEWLRIIDLFPSTINQWGDCIESEECIDLAVYTAINESWLVKDAVRELIKKRNSDKNSTEWRGVVEGGKCTLNIKKLKNSNSYAVVFSNLDNQGNTRVLKLSVRRLSTLCRQMEEWGFDEHQVREVMRYLP</sequence>
<comment type="caution">
    <text evidence="1">The sequence shown here is derived from an EMBL/GenBank/DDBJ whole genome shotgun (WGS) entry which is preliminary data.</text>
</comment>
<protein>
    <submittedName>
        <fullName evidence="1">Uncharacterized protein</fullName>
    </submittedName>
</protein>
<dbReference type="AlphaFoldDB" id="A0A1L9QC73"/>
<reference evidence="1" key="1">
    <citation type="submission" date="2016-10" db="EMBL/GenBank/DDBJ databases">
        <title>CRISPR-Cas defence system in Roseofilum reptotaenium: evidence of a bacteriophage-cyanobacterium arms race in the coral black band disease.</title>
        <authorList>
            <person name="Buerger P."/>
            <person name="Wood-Charlson E.M."/>
            <person name="Weynberg K.D."/>
            <person name="Willis B."/>
            <person name="Van Oppen M.J."/>
        </authorList>
    </citation>
    <scope>NUCLEOTIDE SEQUENCE [LARGE SCALE GENOMIC DNA]</scope>
    <source>
        <strain evidence="1">AO1-A</strain>
    </source>
</reference>
<dbReference type="Proteomes" id="UP000183940">
    <property type="component" value="Unassembled WGS sequence"/>
</dbReference>
<accession>A0A1L9QC73</accession>
<name>A0A1L9QC73_9CYAN</name>
<keyword evidence="2" id="KW-1185">Reference proteome</keyword>
<evidence type="ECO:0000313" key="1">
    <source>
        <dbReference type="EMBL" id="OJJ11387.1"/>
    </source>
</evidence>
<evidence type="ECO:0000313" key="2">
    <source>
        <dbReference type="Proteomes" id="UP000183940"/>
    </source>
</evidence>
<gene>
    <name evidence="1" type="ORF">BI308_25870</name>
</gene>
<dbReference type="EMBL" id="MLAW01000114">
    <property type="protein sequence ID" value="OJJ11387.1"/>
    <property type="molecule type" value="Genomic_DNA"/>
</dbReference>
<organism evidence="1 2">
    <name type="scientific">Roseofilum reptotaenium AO1-A</name>
    <dbReference type="NCBI Taxonomy" id="1925591"/>
    <lineage>
        <taxon>Bacteria</taxon>
        <taxon>Bacillati</taxon>
        <taxon>Cyanobacteriota</taxon>
        <taxon>Cyanophyceae</taxon>
        <taxon>Desertifilales</taxon>
        <taxon>Desertifilaceae</taxon>
        <taxon>Roseofilum</taxon>
    </lineage>
</organism>